<keyword evidence="3" id="KW-1185">Reference proteome</keyword>
<gene>
    <name evidence="2" type="ORF">V5N11_033272</name>
</gene>
<dbReference type="PANTHER" id="PTHR31286">
    <property type="entry name" value="GLYCINE-RICH CELL WALL STRUCTURAL PROTEIN 1.8-LIKE"/>
    <property type="match status" value="1"/>
</dbReference>
<sequence length="348" mass="38180">MSVVGCFFKLRFDNLPSLISSPSHTSMDLKNLVPVCEKDSTEPPTIITGLSTSTGDVTAVTGTFASPCLTSPLPATVSSPGASVIEASLPPQEEIAPTSFLPSLGAWAKGINIIPEPDSSQTPSFKQDDKGIPPLALKMDGQLRFPWAAKMNPKLCNLHRATFLTYLEDGTPMIEISNHVLLQGIKNQKKYVIGQFFRCKKPSTVLVYAVANRIWGKKDKIFTRKLGESSFLFHIPDASTRAWVLQRGLWHVDECLLFVAPWTPQATLAMYEITSVPVWVTLKNIPSLLYSQVGFSWVASGLGEPVLTENPRLDPTLMGQANLLVEVELDKVFLIGLQLGIIMVLSLW</sequence>
<organism evidence="2 3">
    <name type="scientific">Cardamine amara subsp. amara</name>
    <dbReference type="NCBI Taxonomy" id="228776"/>
    <lineage>
        <taxon>Eukaryota</taxon>
        <taxon>Viridiplantae</taxon>
        <taxon>Streptophyta</taxon>
        <taxon>Embryophyta</taxon>
        <taxon>Tracheophyta</taxon>
        <taxon>Spermatophyta</taxon>
        <taxon>Magnoliopsida</taxon>
        <taxon>eudicotyledons</taxon>
        <taxon>Gunneridae</taxon>
        <taxon>Pentapetalae</taxon>
        <taxon>rosids</taxon>
        <taxon>malvids</taxon>
        <taxon>Brassicales</taxon>
        <taxon>Brassicaceae</taxon>
        <taxon>Cardamineae</taxon>
        <taxon>Cardamine</taxon>
    </lineage>
</organism>
<comment type="caution">
    <text evidence="2">The sequence shown here is derived from an EMBL/GenBank/DDBJ whole genome shotgun (WGS) entry which is preliminary data.</text>
</comment>
<evidence type="ECO:0000313" key="2">
    <source>
        <dbReference type="EMBL" id="KAL1221435.1"/>
    </source>
</evidence>
<dbReference type="AlphaFoldDB" id="A0ABD1BW36"/>
<accession>A0ABD1BW36</accession>
<dbReference type="InterPro" id="IPR025558">
    <property type="entry name" value="DUF4283"/>
</dbReference>
<protein>
    <recommendedName>
        <fullName evidence="1">DUF4283 domain-containing protein</fullName>
    </recommendedName>
</protein>
<reference evidence="2 3" key="1">
    <citation type="submission" date="2024-04" db="EMBL/GenBank/DDBJ databases">
        <title>Genome assembly C_amara_ONT_v2.</title>
        <authorList>
            <person name="Yant L."/>
            <person name="Moore C."/>
            <person name="Slenker M."/>
        </authorList>
    </citation>
    <scope>NUCLEOTIDE SEQUENCE [LARGE SCALE GENOMIC DNA]</scope>
    <source>
        <tissue evidence="2">Leaf</tissue>
    </source>
</reference>
<dbReference type="Pfam" id="PF14111">
    <property type="entry name" value="DUF4283"/>
    <property type="match status" value="1"/>
</dbReference>
<dbReference type="InterPro" id="IPR040256">
    <property type="entry name" value="At4g02000-like"/>
</dbReference>
<dbReference type="EMBL" id="JBANAX010000128">
    <property type="protein sequence ID" value="KAL1221435.1"/>
    <property type="molecule type" value="Genomic_DNA"/>
</dbReference>
<evidence type="ECO:0000313" key="3">
    <source>
        <dbReference type="Proteomes" id="UP001558713"/>
    </source>
</evidence>
<dbReference type="Proteomes" id="UP001558713">
    <property type="component" value="Unassembled WGS sequence"/>
</dbReference>
<proteinExistence type="predicted"/>
<name>A0ABD1BW36_CARAN</name>
<dbReference type="PANTHER" id="PTHR31286:SF181">
    <property type="entry name" value="ZINC KNUCKLE (CCHC-TYPE) FAMILY PROTEIN"/>
    <property type="match status" value="1"/>
</dbReference>
<evidence type="ECO:0000259" key="1">
    <source>
        <dbReference type="Pfam" id="PF14111"/>
    </source>
</evidence>
<feature type="domain" description="DUF4283" evidence="1">
    <location>
        <begin position="186"/>
        <end position="266"/>
    </location>
</feature>